<dbReference type="Pfam" id="PF11738">
    <property type="entry name" value="DUF3298"/>
    <property type="match status" value="1"/>
</dbReference>
<comment type="caution">
    <text evidence="2">The sequence shown here is derived from an EMBL/GenBank/DDBJ whole genome shotgun (WGS) entry which is preliminary data.</text>
</comment>
<gene>
    <name evidence="2" type="ORF">HXL70_05065</name>
</gene>
<dbReference type="AlphaFoldDB" id="A0A6L6TLD7"/>
<sequence length="219" mass="24282">MGILRIVCLLVFSLLLSLGNASAAGWTAGPGLTPSDDFPLFKTVEKRLGLSTAKIPHSGKELPIELRVFFNEEMDRAAERYLQALNKESSHRLSGWMDWQAGTVKPYVSVVLLETMTYEGGAHPLNYVKGITLNATGKVVTLADLKTAMPSLSVEALRDAAARECTARHISTEEAEKITEFPKEFYIGNNGHLYFIFQQYDIAPYSEGWIMADMGLFPF</sequence>
<evidence type="ECO:0000259" key="1">
    <source>
        <dbReference type="Pfam" id="PF11738"/>
    </source>
</evidence>
<evidence type="ECO:0000313" key="3">
    <source>
        <dbReference type="Proteomes" id="UP000757890"/>
    </source>
</evidence>
<dbReference type="InterPro" id="IPR037126">
    <property type="entry name" value="PdaC/RsiV-like_sf"/>
</dbReference>
<dbReference type="Proteomes" id="UP000757890">
    <property type="component" value="Unassembled WGS sequence"/>
</dbReference>
<proteinExistence type="predicted"/>
<feature type="domain" description="DUF3298" evidence="1">
    <location>
        <begin position="169"/>
        <end position="209"/>
    </location>
</feature>
<dbReference type="InterPro" id="IPR021729">
    <property type="entry name" value="DUF3298"/>
</dbReference>
<organism evidence="2 3">
    <name type="scientific">Dialister invisus</name>
    <dbReference type="NCBI Taxonomy" id="218538"/>
    <lineage>
        <taxon>Bacteria</taxon>
        <taxon>Bacillati</taxon>
        <taxon>Bacillota</taxon>
        <taxon>Negativicutes</taxon>
        <taxon>Veillonellales</taxon>
        <taxon>Veillonellaceae</taxon>
        <taxon>Dialister</taxon>
    </lineage>
</organism>
<reference evidence="2" key="1">
    <citation type="submission" date="2020-04" db="EMBL/GenBank/DDBJ databases">
        <title>Deep metagenomics examines the oral microbiome during advanced dental caries in children, revealing novel taxa and co-occurrences with host molecules.</title>
        <authorList>
            <person name="Baker J.L."/>
            <person name="Morton J.T."/>
            <person name="Dinis M."/>
            <person name="Alvarez R."/>
            <person name="Tran N.C."/>
            <person name="Knight R."/>
            <person name="Edlund A."/>
        </authorList>
    </citation>
    <scope>NUCLEOTIDE SEQUENCE</scope>
    <source>
        <strain evidence="2">JCVI_32_bin.14</strain>
    </source>
</reference>
<protein>
    <submittedName>
        <fullName evidence="2">DUF3298 domain-containing protein</fullName>
    </submittedName>
</protein>
<name>A0A6L6TLD7_9FIRM</name>
<accession>A0A6L6TLD7</accession>
<dbReference type="Gene3D" id="3.90.640.20">
    <property type="entry name" value="Heat-shock cognate protein, ATPase"/>
    <property type="match status" value="1"/>
</dbReference>
<evidence type="ECO:0000313" key="2">
    <source>
        <dbReference type="EMBL" id="MBF1129400.1"/>
    </source>
</evidence>
<dbReference type="EMBL" id="JABZMK010000023">
    <property type="protein sequence ID" value="MBF1129400.1"/>
    <property type="molecule type" value="Genomic_DNA"/>
</dbReference>
<dbReference type="RefSeq" id="WP_022026696.1">
    <property type="nucleotide sequence ID" value="NZ_CAJPSS010000001.1"/>
</dbReference>